<evidence type="ECO:0000313" key="2">
    <source>
        <dbReference type="Proteomes" id="UP000095280"/>
    </source>
</evidence>
<proteinExistence type="predicted"/>
<protein>
    <submittedName>
        <fullName evidence="3">Uncharacterized protein</fullName>
    </submittedName>
</protein>
<evidence type="ECO:0000313" key="3">
    <source>
        <dbReference type="WBParaSite" id="snap_masked-unitig_37235-processed-gene-0.2-mRNA-1"/>
    </source>
</evidence>
<reference evidence="3" key="1">
    <citation type="submission" date="2016-11" db="UniProtKB">
        <authorList>
            <consortium name="WormBaseParasite"/>
        </authorList>
    </citation>
    <scope>IDENTIFICATION</scope>
</reference>
<keyword evidence="1" id="KW-0472">Membrane</keyword>
<keyword evidence="1" id="KW-1133">Transmembrane helix</keyword>
<dbReference type="Proteomes" id="UP000095280">
    <property type="component" value="Unplaced"/>
</dbReference>
<accession>A0A1I8JR64</accession>
<keyword evidence="1" id="KW-0812">Transmembrane</keyword>
<dbReference type="AlphaFoldDB" id="A0A1I8JR64"/>
<feature type="transmembrane region" description="Helical" evidence="1">
    <location>
        <begin position="297"/>
        <end position="317"/>
    </location>
</feature>
<sequence length="321" mass="35587">MPLDLGIHLKRRRTESASTVRPLSFAGQHGLVESGLTADPAAHADDELLHGQTVEHFRLSEWHIEATEVYWWAASFEWLCDKSTRELTAALSPNRKPQLHRQLTDARRRHKAAVDRLRCYLKSSRRPIQLNPSIDRPHGWPYWPCRPFLLQPGRPVEALAMQKEEEAAVVAVTGPVFDDLLMPVCDLRSLSISRELQWRKATAAAGTQAAQTTSVFEASSAAEKQITNSASSVLSTIAAAASSKRARSCSLDCFTKSFHKSPPAKVGTGDDSETEQISVEQNRVRLAEAGVGGGPGMFTWLMVLLLLFISTIGWIWFCCIK</sequence>
<organism evidence="2 3">
    <name type="scientific">Macrostomum lignano</name>
    <dbReference type="NCBI Taxonomy" id="282301"/>
    <lineage>
        <taxon>Eukaryota</taxon>
        <taxon>Metazoa</taxon>
        <taxon>Spiralia</taxon>
        <taxon>Lophotrochozoa</taxon>
        <taxon>Platyhelminthes</taxon>
        <taxon>Rhabditophora</taxon>
        <taxon>Macrostomorpha</taxon>
        <taxon>Macrostomida</taxon>
        <taxon>Macrostomidae</taxon>
        <taxon>Macrostomum</taxon>
    </lineage>
</organism>
<evidence type="ECO:0000256" key="1">
    <source>
        <dbReference type="SAM" id="Phobius"/>
    </source>
</evidence>
<dbReference type="WBParaSite" id="snap_masked-unitig_37235-processed-gene-0.2-mRNA-1">
    <property type="protein sequence ID" value="snap_masked-unitig_37235-processed-gene-0.2-mRNA-1"/>
    <property type="gene ID" value="snap_masked-unitig_37235-processed-gene-0.2"/>
</dbReference>
<keyword evidence="2" id="KW-1185">Reference proteome</keyword>
<name>A0A1I8JR64_9PLAT</name>